<feature type="transmembrane region" description="Helical" evidence="9">
    <location>
        <begin position="437"/>
        <end position="456"/>
    </location>
</feature>
<proteinExistence type="inferred from homology"/>
<keyword evidence="6 9" id="KW-0472">Membrane</keyword>
<feature type="transmembrane region" description="Helical" evidence="9">
    <location>
        <begin position="277"/>
        <end position="305"/>
    </location>
</feature>
<dbReference type="InterPro" id="IPR005828">
    <property type="entry name" value="MFS_sugar_transport-like"/>
</dbReference>
<name>A0AAE1CA68_9PEZI</name>
<dbReference type="InterPro" id="IPR005829">
    <property type="entry name" value="Sugar_transporter_CS"/>
</dbReference>
<dbReference type="PANTHER" id="PTHR48022">
    <property type="entry name" value="PLASTIDIC GLUCOSE TRANSPORTER 4"/>
    <property type="match status" value="1"/>
</dbReference>
<dbReference type="GO" id="GO:0016020">
    <property type="term" value="C:membrane"/>
    <property type="evidence" value="ECO:0007669"/>
    <property type="project" value="UniProtKB-SubCell"/>
</dbReference>
<dbReference type="NCBIfam" id="TIGR00879">
    <property type="entry name" value="SP"/>
    <property type="match status" value="1"/>
</dbReference>
<gene>
    <name evidence="11" type="ORF">B0T22DRAFT_213129</name>
</gene>
<evidence type="ECO:0000259" key="10">
    <source>
        <dbReference type="PROSITE" id="PS50850"/>
    </source>
</evidence>
<dbReference type="GO" id="GO:0005351">
    <property type="term" value="F:carbohydrate:proton symporter activity"/>
    <property type="evidence" value="ECO:0007669"/>
    <property type="project" value="TreeGrafter"/>
</dbReference>
<comment type="similarity">
    <text evidence="2 7">Belongs to the major facilitator superfamily. Sugar transporter (TC 2.A.1.1) family.</text>
</comment>
<reference evidence="11" key="1">
    <citation type="journal article" date="2023" name="Mol. Phylogenet. Evol.">
        <title>Genome-scale phylogeny and comparative genomics of the fungal order Sordariales.</title>
        <authorList>
            <person name="Hensen N."/>
            <person name="Bonometti L."/>
            <person name="Westerberg I."/>
            <person name="Brannstrom I.O."/>
            <person name="Guillou S."/>
            <person name="Cros-Aarteil S."/>
            <person name="Calhoun S."/>
            <person name="Haridas S."/>
            <person name="Kuo A."/>
            <person name="Mondo S."/>
            <person name="Pangilinan J."/>
            <person name="Riley R."/>
            <person name="LaButti K."/>
            <person name="Andreopoulos B."/>
            <person name="Lipzen A."/>
            <person name="Chen C."/>
            <person name="Yan M."/>
            <person name="Daum C."/>
            <person name="Ng V."/>
            <person name="Clum A."/>
            <person name="Steindorff A."/>
            <person name="Ohm R.A."/>
            <person name="Martin F."/>
            <person name="Silar P."/>
            <person name="Natvig D.O."/>
            <person name="Lalanne C."/>
            <person name="Gautier V."/>
            <person name="Ament-Velasquez S.L."/>
            <person name="Kruys A."/>
            <person name="Hutchinson M.I."/>
            <person name="Powell A.J."/>
            <person name="Barry K."/>
            <person name="Miller A.N."/>
            <person name="Grigoriev I.V."/>
            <person name="Debuchy R."/>
            <person name="Gladieux P."/>
            <person name="Hiltunen Thoren M."/>
            <person name="Johannesson H."/>
        </authorList>
    </citation>
    <scope>NUCLEOTIDE SEQUENCE</scope>
    <source>
        <strain evidence="11">CBS 314.62</strain>
    </source>
</reference>
<organism evidence="11 12">
    <name type="scientific">Podospora appendiculata</name>
    <dbReference type="NCBI Taxonomy" id="314037"/>
    <lineage>
        <taxon>Eukaryota</taxon>
        <taxon>Fungi</taxon>
        <taxon>Dikarya</taxon>
        <taxon>Ascomycota</taxon>
        <taxon>Pezizomycotina</taxon>
        <taxon>Sordariomycetes</taxon>
        <taxon>Sordariomycetidae</taxon>
        <taxon>Sordariales</taxon>
        <taxon>Podosporaceae</taxon>
        <taxon>Podospora</taxon>
    </lineage>
</organism>
<evidence type="ECO:0000256" key="1">
    <source>
        <dbReference type="ARBA" id="ARBA00004141"/>
    </source>
</evidence>
<keyword evidence="3 7" id="KW-0813">Transport</keyword>
<protein>
    <submittedName>
        <fullName evidence="11">General substrate transporter</fullName>
    </submittedName>
</protein>
<dbReference type="InterPro" id="IPR003663">
    <property type="entry name" value="Sugar/inositol_transpt"/>
</dbReference>
<dbReference type="InterPro" id="IPR020846">
    <property type="entry name" value="MFS_dom"/>
</dbReference>
<evidence type="ECO:0000256" key="9">
    <source>
        <dbReference type="SAM" id="Phobius"/>
    </source>
</evidence>
<dbReference type="PANTHER" id="PTHR48022:SF68">
    <property type="entry name" value="MAJOR FACILITATOR SUPERFAMILY (MFS) PROFILE DOMAIN-CONTAINING PROTEIN-RELATED"/>
    <property type="match status" value="1"/>
</dbReference>
<feature type="region of interest" description="Disordered" evidence="8">
    <location>
        <begin position="512"/>
        <end position="534"/>
    </location>
</feature>
<evidence type="ECO:0000256" key="5">
    <source>
        <dbReference type="ARBA" id="ARBA00022989"/>
    </source>
</evidence>
<comment type="subcellular location">
    <subcellularLocation>
        <location evidence="1">Membrane</location>
        <topology evidence="1">Multi-pass membrane protein</topology>
    </subcellularLocation>
</comment>
<dbReference type="FunFam" id="1.20.1250.20:FF:000061">
    <property type="entry name" value="MFS sugar transporter"/>
    <property type="match status" value="1"/>
</dbReference>
<feature type="domain" description="Major facilitator superfamily (MFS) profile" evidence="10">
    <location>
        <begin position="16"/>
        <end position="460"/>
    </location>
</feature>
<dbReference type="PROSITE" id="PS00216">
    <property type="entry name" value="SUGAR_TRANSPORT_1"/>
    <property type="match status" value="1"/>
</dbReference>
<keyword evidence="12" id="KW-1185">Reference proteome</keyword>
<dbReference type="AlphaFoldDB" id="A0AAE1CA68"/>
<evidence type="ECO:0000256" key="2">
    <source>
        <dbReference type="ARBA" id="ARBA00010992"/>
    </source>
</evidence>
<evidence type="ECO:0000256" key="4">
    <source>
        <dbReference type="ARBA" id="ARBA00022692"/>
    </source>
</evidence>
<evidence type="ECO:0000256" key="3">
    <source>
        <dbReference type="ARBA" id="ARBA00022448"/>
    </source>
</evidence>
<dbReference type="EMBL" id="JAULSO010000003">
    <property type="protein sequence ID" value="KAK3685201.1"/>
    <property type="molecule type" value="Genomic_DNA"/>
</dbReference>
<feature type="transmembrane region" description="Helical" evidence="9">
    <location>
        <begin position="158"/>
        <end position="175"/>
    </location>
</feature>
<feature type="transmembrane region" description="Helical" evidence="9">
    <location>
        <begin position="414"/>
        <end position="430"/>
    </location>
</feature>
<feature type="transmembrane region" description="Helical" evidence="9">
    <location>
        <begin position="372"/>
        <end position="394"/>
    </location>
</feature>
<dbReference type="Proteomes" id="UP001270362">
    <property type="component" value="Unassembled WGS sequence"/>
</dbReference>
<keyword evidence="5 9" id="KW-1133">Transmembrane helix</keyword>
<keyword evidence="4 9" id="KW-0812">Transmembrane</keyword>
<dbReference type="PRINTS" id="PR00171">
    <property type="entry name" value="SUGRTRNSPORT"/>
</dbReference>
<feature type="transmembrane region" description="Helical" evidence="9">
    <location>
        <begin position="187"/>
        <end position="209"/>
    </location>
</feature>
<feature type="transmembrane region" description="Helical" evidence="9">
    <location>
        <begin position="12"/>
        <end position="29"/>
    </location>
</feature>
<accession>A0AAE1CA68</accession>
<evidence type="ECO:0000256" key="8">
    <source>
        <dbReference type="SAM" id="MobiDB-lite"/>
    </source>
</evidence>
<dbReference type="InterPro" id="IPR050360">
    <property type="entry name" value="MFS_Sugar_Transporters"/>
</dbReference>
<comment type="caution">
    <text evidence="11">The sequence shown here is derived from an EMBL/GenBank/DDBJ whole genome shotgun (WGS) entry which is preliminary data.</text>
</comment>
<feature type="transmembrane region" description="Helical" evidence="9">
    <location>
        <begin position="71"/>
        <end position="91"/>
    </location>
</feature>
<evidence type="ECO:0000256" key="6">
    <source>
        <dbReference type="ARBA" id="ARBA00023136"/>
    </source>
</evidence>
<evidence type="ECO:0000313" key="12">
    <source>
        <dbReference type="Proteomes" id="UP001270362"/>
    </source>
</evidence>
<evidence type="ECO:0000256" key="7">
    <source>
        <dbReference type="RuleBase" id="RU003346"/>
    </source>
</evidence>
<reference evidence="11" key="2">
    <citation type="submission" date="2023-06" db="EMBL/GenBank/DDBJ databases">
        <authorList>
            <consortium name="Lawrence Berkeley National Laboratory"/>
            <person name="Haridas S."/>
            <person name="Hensen N."/>
            <person name="Bonometti L."/>
            <person name="Westerberg I."/>
            <person name="Brannstrom I.O."/>
            <person name="Guillou S."/>
            <person name="Cros-Aarteil S."/>
            <person name="Calhoun S."/>
            <person name="Kuo A."/>
            <person name="Mondo S."/>
            <person name="Pangilinan J."/>
            <person name="Riley R."/>
            <person name="Labutti K."/>
            <person name="Andreopoulos B."/>
            <person name="Lipzen A."/>
            <person name="Chen C."/>
            <person name="Yanf M."/>
            <person name="Daum C."/>
            <person name="Ng V."/>
            <person name="Clum A."/>
            <person name="Steindorff A."/>
            <person name="Ohm R."/>
            <person name="Martin F."/>
            <person name="Silar P."/>
            <person name="Natvig D."/>
            <person name="Lalanne C."/>
            <person name="Gautier V."/>
            <person name="Ament-Velasquez S.L."/>
            <person name="Kruys A."/>
            <person name="Hutchinson M.I."/>
            <person name="Powell A.J."/>
            <person name="Barry K."/>
            <person name="Miller A.N."/>
            <person name="Grigoriev I.V."/>
            <person name="Debuchy R."/>
            <person name="Gladieux P."/>
            <person name="Thoren M.H."/>
            <person name="Johannesson H."/>
        </authorList>
    </citation>
    <scope>NUCLEOTIDE SEQUENCE</scope>
    <source>
        <strain evidence="11">CBS 314.62</strain>
    </source>
</reference>
<dbReference type="PROSITE" id="PS50850">
    <property type="entry name" value="MFS"/>
    <property type="match status" value="1"/>
</dbReference>
<feature type="transmembrane region" description="Helical" evidence="9">
    <location>
        <begin position="342"/>
        <end position="360"/>
    </location>
</feature>
<sequence length="534" mass="59316">MKQFLGLRGQALNRAVGIIAGCDFLLFGYDQGVMGGILTLPVFLDTFPQINPNALGISLEESSSRSTTQGVAVASYNLGCFIGAVIAIFIGNPLGRKRVIMIGTAIMVVGAALQASATTLQHFIIGRIITGIGNGGNTSTVPTWQSETAKAHKRGKMVMIEGSLITAGIMLSYWIDLGFSFAPGSVAWRFPLAFQIAFCVFILVFIPFLPESPRWLVYKGRDLEAREVLGALDDSNPDGKVVENEFLAIRETVIEMSKGKFSDLFTMDKERNLHRTLLAYFNQVFQQITGINLITYYSAVIYSGLGMSGFMSRLLAALNGTEYFIASWPAVFLVERVGRRKLMLFGAVGQAATMAILAGVNSRSEKGYQIAAIVFLFVFNTFFAIGWLGMSWLYPAEIVPLRIRAPANALSTSANWIFNFMVVMVTPVAFNTIGYKTYIIFAVINAFMVPCVYFFYPETACRSLEEMDMIFHKVDGWKGVLTVVHQAQIEPKWYGKNGERLVNYEETEEHRRHIKQVESRDMDGNLSHHERVET</sequence>
<dbReference type="InterPro" id="IPR036259">
    <property type="entry name" value="MFS_trans_sf"/>
</dbReference>
<dbReference type="SUPFAM" id="SSF103473">
    <property type="entry name" value="MFS general substrate transporter"/>
    <property type="match status" value="1"/>
</dbReference>
<dbReference type="Gene3D" id="1.20.1250.20">
    <property type="entry name" value="MFS general substrate transporter like domains"/>
    <property type="match status" value="1"/>
</dbReference>
<dbReference type="Pfam" id="PF00083">
    <property type="entry name" value="Sugar_tr"/>
    <property type="match status" value="1"/>
</dbReference>
<evidence type="ECO:0000313" key="11">
    <source>
        <dbReference type="EMBL" id="KAK3685201.1"/>
    </source>
</evidence>